<evidence type="ECO:0000313" key="2">
    <source>
        <dbReference type="EMBL" id="MCC2616316.1"/>
    </source>
</evidence>
<accession>A0ABS8G826</accession>
<feature type="transmembrane region" description="Helical" evidence="1">
    <location>
        <begin position="203"/>
        <end position="225"/>
    </location>
</feature>
<proteinExistence type="predicted"/>
<evidence type="ECO:0000313" key="3">
    <source>
        <dbReference type="Proteomes" id="UP001520878"/>
    </source>
</evidence>
<reference evidence="2 3" key="1">
    <citation type="submission" date="2021-10" db="EMBL/GenBank/DDBJ databases">
        <title>Draft genome of Aestuariibacter halophilus JC2043.</title>
        <authorList>
            <person name="Emsley S.A."/>
            <person name="Pfannmuller K.M."/>
            <person name="Ushijima B."/>
            <person name="Saw J.H."/>
            <person name="Videau P."/>
        </authorList>
    </citation>
    <scope>NUCLEOTIDE SEQUENCE [LARGE SCALE GENOMIC DNA]</scope>
    <source>
        <strain evidence="2 3">JC2043</strain>
    </source>
</reference>
<keyword evidence="1" id="KW-0812">Transmembrane</keyword>
<sequence>MRSHHQPTPSPLALWCLRHLSDPNSRDHLVGDLLEEFEQRQQQDAAMARRWLWRQTFHACGYGIRRRLQGNWTVHLLALFGVLILSPTLVALVYWLSNMDATAEPLWQALLRGDLHVIVLSTAYWQEAAKAFGQGASLGMFINLPALVWSGLVLFTLSVLFRTTTLSARTLLLWGYASAITPYVIGSYYIGVTDMVPTAIGPLLAFMLFAALYLLPCLAIAGVVAQRKGLMAEPS</sequence>
<dbReference type="Proteomes" id="UP001520878">
    <property type="component" value="Unassembled WGS sequence"/>
</dbReference>
<name>A0ABS8G826_9ALTE</name>
<organism evidence="2 3">
    <name type="scientific">Fluctibacter halophilus</name>
    <dbReference type="NCBI Taxonomy" id="226011"/>
    <lineage>
        <taxon>Bacteria</taxon>
        <taxon>Pseudomonadati</taxon>
        <taxon>Pseudomonadota</taxon>
        <taxon>Gammaproteobacteria</taxon>
        <taxon>Alteromonadales</taxon>
        <taxon>Alteromonadaceae</taxon>
        <taxon>Fluctibacter</taxon>
    </lineage>
</organism>
<keyword evidence="3" id="KW-1185">Reference proteome</keyword>
<gene>
    <name evidence="2" type="ORF">LJ739_08695</name>
</gene>
<protein>
    <submittedName>
        <fullName evidence="2">Uncharacterized protein</fullName>
    </submittedName>
</protein>
<keyword evidence="1" id="KW-1133">Transmembrane helix</keyword>
<feature type="transmembrane region" description="Helical" evidence="1">
    <location>
        <begin position="173"/>
        <end position="191"/>
    </location>
</feature>
<comment type="caution">
    <text evidence="2">The sequence shown here is derived from an EMBL/GenBank/DDBJ whole genome shotgun (WGS) entry which is preliminary data.</text>
</comment>
<dbReference type="RefSeq" id="WP_229159290.1">
    <property type="nucleotide sequence ID" value="NZ_JAJEWP010000001.1"/>
</dbReference>
<keyword evidence="1" id="KW-0472">Membrane</keyword>
<feature type="transmembrane region" description="Helical" evidence="1">
    <location>
        <begin position="74"/>
        <end position="96"/>
    </location>
</feature>
<dbReference type="EMBL" id="JAJEWP010000001">
    <property type="protein sequence ID" value="MCC2616316.1"/>
    <property type="molecule type" value="Genomic_DNA"/>
</dbReference>
<feature type="transmembrane region" description="Helical" evidence="1">
    <location>
        <begin position="140"/>
        <end position="161"/>
    </location>
</feature>
<evidence type="ECO:0000256" key="1">
    <source>
        <dbReference type="SAM" id="Phobius"/>
    </source>
</evidence>